<dbReference type="AlphaFoldDB" id="W0V6G6"/>
<dbReference type="GO" id="GO:0006974">
    <property type="term" value="P:DNA damage response"/>
    <property type="evidence" value="ECO:0007669"/>
    <property type="project" value="TreeGrafter"/>
</dbReference>
<evidence type="ECO:0008006" key="3">
    <source>
        <dbReference type="Google" id="ProtNLM"/>
    </source>
</evidence>
<dbReference type="PATRIC" id="fig|1349767.4.peg.4304"/>
<dbReference type="eggNOG" id="COG2990">
    <property type="taxonomic scope" value="Bacteria"/>
</dbReference>
<evidence type="ECO:0000313" key="1">
    <source>
        <dbReference type="EMBL" id="CDG83205.1"/>
    </source>
</evidence>
<organism evidence="1 2">
    <name type="scientific">Janthinobacterium agaricidamnosum NBRC 102515 = DSM 9628</name>
    <dbReference type="NCBI Taxonomy" id="1349767"/>
    <lineage>
        <taxon>Bacteria</taxon>
        <taxon>Pseudomonadati</taxon>
        <taxon>Pseudomonadota</taxon>
        <taxon>Betaproteobacteria</taxon>
        <taxon>Burkholderiales</taxon>
        <taxon>Oxalobacteraceae</taxon>
        <taxon>Janthinobacterium</taxon>
    </lineage>
</organism>
<dbReference type="Pfam" id="PF04393">
    <property type="entry name" value="DUF535"/>
    <property type="match status" value="1"/>
</dbReference>
<accession>W0V6G6</accession>
<dbReference type="EMBL" id="HG322949">
    <property type="protein sequence ID" value="CDG83205.1"/>
    <property type="molecule type" value="Genomic_DNA"/>
</dbReference>
<dbReference type="RefSeq" id="WP_051780722.1">
    <property type="nucleotide sequence ID" value="NZ_BCTH01000042.1"/>
</dbReference>
<keyword evidence="2" id="KW-1185">Reference proteome</keyword>
<gene>
    <name evidence="1" type="ORF">GJA_2574</name>
</gene>
<sequence>MGNAVPQAARLTRAPEPVRLRTVLNAASAGFPYLRESLKLLPRFWLHYRLTQDWIGFWNSTPVLTCIAHESPGLLKKIYRPYLSRRLDRQQRLALLQSHYRLVLRHGLAGLVQRAAAAPVLLASFDGKSGATYQIRLVALVNMEREGEMVLQLFQRHEVVFSIAFTLSCQSGAAGIAVGCLQGGRGEERVERIRQATRDLFGLRPKALMVRLVQHIGLNLECRDMVLAGNVNRVLGRQLRKGLVHADYDATWLEMGARPRADGDFDMPCRWPAIDYQAIASNKRSEARKRQALLGQIADLTWAGLQG</sequence>
<reference evidence="1 2" key="1">
    <citation type="journal article" date="2015" name="Genome Announc.">
        <title>Genome Sequence of Mushroom Soft-Rot Pathogen Janthinobacterium agaricidamnosum.</title>
        <authorList>
            <person name="Graupner K."/>
            <person name="Lackner G."/>
            <person name="Hertweck C."/>
        </authorList>
    </citation>
    <scope>NUCLEOTIDE SEQUENCE [LARGE SCALE GENOMIC DNA]</scope>
    <source>
        <strain evidence="2">NBRC 102515 / DSM 9628</strain>
    </source>
</reference>
<dbReference type="Proteomes" id="UP000027604">
    <property type="component" value="Chromosome I"/>
</dbReference>
<protein>
    <recommendedName>
        <fullName evidence="3">DUF535 domain-containing protein</fullName>
    </recommendedName>
</protein>
<name>W0V6G6_9BURK</name>
<evidence type="ECO:0000313" key="2">
    <source>
        <dbReference type="Proteomes" id="UP000027604"/>
    </source>
</evidence>
<dbReference type="STRING" id="1349767.GJA_2574"/>
<dbReference type="KEGG" id="jag:GJA_2574"/>
<dbReference type="PANTHER" id="PTHR38785">
    <property type="entry name" value="HOMOLOG OF VIRK"/>
    <property type="match status" value="1"/>
</dbReference>
<dbReference type="OrthoDB" id="1238765at2"/>
<dbReference type="InterPro" id="IPR007488">
    <property type="entry name" value="DUF535"/>
</dbReference>
<dbReference type="PANTHER" id="PTHR38785:SF1">
    <property type="entry name" value="HOMOLOG OF VIRK"/>
    <property type="match status" value="1"/>
</dbReference>
<dbReference type="HOGENOM" id="CLU_065818_1_0_4"/>
<proteinExistence type="predicted"/>